<name>A0A1F5ET99_9BACT</name>
<evidence type="ECO:0008006" key="5">
    <source>
        <dbReference type="Google" id="ProtNLM"/>
    </source>
</evidence>
<evidence type="ECO:0000313" key="4">
    <source>
        <dbReference type="Proteomes" id="UP000177390"/>
    </source>
</evidence>
<dbReference type="PANTHER" id="PTHR34136">
    <property type="match status" value="1"/>
</dbReference>
<evidence type="ECO:0000313" key="3">
    <source>
        <dbReference type="EMBL" id="OGD70466.1"/>
    </source>
</evidence>
<keyword evidence="1" id="KW-0328">Glycosyltransferase</keyword>
<dbReference type="InterPro" id="IPR004629">
    <property type="entry name" value="WecG_TagA_CpsF"/>
</dbReference>
<dbReference type="Proteomes" id="UP000177390">
    <property type="component" value="Unassembled WGS sequence"/>
</dbReference>
<dbReference type="Pfam" id="PF03808">
    <property type="entry name" value="Glyco_tran_WecG"/>
    <property type="match status" value="1"/>
</dbReference>
<dbReference type="NCBIfam" id="TIGR00696">
    <property type="entry name" value="wecG_tagA_cpsF"/>
    <property type="match status" value="1"/>
</dbReference>
<keyword evidence="2" id="KW-0808">Transferase</keyword>
<dbReference type="EMBL" id="MFAH01000054">
    <property type="protein sequence ID" value="OGD70466.1"/>
    <property type="molecule type" value="Genomic_DNA"/>
</dbReference>
<comment type="caution">
    <text evidence="3">The sequence shown here is derived from an EMBL/GenBank/DDBJ whole genome shotgun (WGS) entry which is preliminary data.</text>
</comment>
<dbReference type="PANTHER" id="PTHR34136:SF1">
    <property type="entry name" value="UDP-N-ACETYL-D-MANNOSAMINURONIC ACID TRANSFERASE"/>
    <property type="match status" value="1"/>
</dbReference>
<proteinExistence type="predicted"/>
<sequence length="275" mass="30348">MNKQVLGTRVDLVTRDESFSMIRDWLELSGGRPKIVVTAYSEFFVTALRDVDFGMVLEGADLVTPDGIGPLAAIYFQGITKSSDHAVIKFLKGIQTGAAILSGRVGLPVSGYWLFKTLVGQAGEKGWKVFLLGGFGDTAERLSHKLRSENKELRVESDAGAQNGSEMEGAANEKVIEKINRFAPDLLFVAYGPVKQEKWLMASKGRLNARVAMGVGGTFDEALGKIREAPVLFERIGLKWLWRLLQQPQRLPRIFKATVVFAWLVFAKSLRSGKT</sequence>
<accession>A0A1F5ET99</accession>
<evidence type="ECO:0000256" key="1">
    <source>
        <dbReference type="ARBA" id="ARBA00022676"/>
    </source>
</evidence>
<dbReference type="GO" id="GO:0016758">
    <property type="term" value="F:hexosyltransferase activity"/>
    <property type="evidence" value="ECO:0007669"/>
    <property type="project" value="TreeGrafter"/>
</dbReference>
<dbReference type="AlphaFoldDB" id="A0A1F5ET99"/>
<evidence type="ECO:0000256" key="2">
    <source>
        <dbReference type="ARBA" id="ARBA00022679"/>
    </source>
</evidence>
<gene>
    <name evidence="3" type="ORF">A3D09_00755</name>
</gene>
<protein>
    <recommendedName>
        <fullName evidence="5">Glycosyltransferase</fullName>
    </recommendedName>
</protein>
<reference evidence="3 4" key="1">
    <citation type="journal article" date="2016" name="Nat. Commun.">
        <title>Thousands of microbial genomes shed light on interconnected biogeochemical processes in an aquifer system.</title>
        <authorList>
            <person name="Anantharaman K."/>
            <person name="Brown C.T."/>
            <person name="Hug L.A."/>
            <person name="Sharon I."/>
            <person name="Castelle C.J."/>
            <person name="Probst A.J."/>
            <person name="Thomas B.C."/>
            <person name="Singh A."/>
            <person name="Wilkins M.J."/>
            <person name="Karaoz U."/>
            <person name="Brodie E.L."/>
            <person name="Williams K.H."/>
            <person name="Hubbard S.S."/>
            <person name="Banfield J.F."/>
        </authorList>
    </citation>
    <scope>NUCLEOTIDE SEQUENCE [LARGE SCALE GENOMIC DNA]</scope>
</reference>
<dbReference type="CDD" id="cd06533">
    <property type="entry name" value="Glyco_transf_WecG_TagA"/>
    <property type="match status" value="1"/>
</dbReference>
<organism evidence="3 4">
    <name type="scientific">Candidatus Collierbacteria bacterium RIFCSPHIGHO2_02_FULL_49_10</name>
    <dbReference type="NCBI Taxonomy" id="1817723"/>
    <lineage>
        <taxon>Bacteria</taxon>
        <taxon>Candidatus Collieribacteriota</taxon>
    </lineage>
</organism>